<sequence length="271" mass="29921">MTATEIQDYVPENEWPSVATMLDGFGDQTLPASAALTGTSLQIPHDGEHAATYTFHDAHSLTWMATDGDNTQGDKTQGAARYKAIEARPGIFIIDFVKGEDRQAENVTIVLDRNTGAVTTAVSSFVVEGDKTRSTTTFSHGNVEGAAALHSRSGGLVGKRIYYRYSDVETYEHIYLNSGTFTWHCLRGGEAGLADTDRCLTFDVGDGLYLFFWTEKVMTVDAVLLIDLREQRSIGRMFGWDEPAAEPVVLPFNSRLTILNSTEYPQDNHKH</sequence>
<dbReference type="InterPro" id="IPR035348">
    <property type="entry name" value="MoaF_C"/>
</dbReference>
<organism evidence="3">
    <name type="scientific">Arthrobacter sp. K5</name>
    <dbReference type="NCBI Taxonomy" id="2839623"/>
    <lineage>
        <taxon>Bacteria</taxon>
        <taxon>Bacillati</taxon>
        <taxon>Actinomycetota</taxon>
        <taxon>Actinomycetes</taxon>
        <taxon>Micrococcales</taxon>
        <taxon>Micrococcaceae</taxon>
        <taxon>Arthrobacter</taxon>
    </lineage>
</organism>
<dbReference type="Pfam" id="PF17409">
    <property type="entry name" value="MoaF_C"/>
    <property type="match status" value="1"/>
</dbReference>
<evidence type="ECO:0000259" key="2">
    <source>
        <dbReference type="Pfam" id="PF17409"/>
    </source>
</evidence>
<dbReference type="InterPro" id="IPR024724">
    <property type="entry name" value="MoaF_N"/>
</dbReference>
<dbReference type="EMBL" id="CP159279">
    <property type="protein sequence ID" value="XCH11816.1"/>
    <property type="molecule type" value="Genomic_DNA"/>
</dbReference>
<gene>
    <name evidence="3" type="ORF">ABRP34_02020</name>
</gene>
<feature type="domain" description="Molybdenum cofactor biosynthesis protein F N-terminal" evidence="1">
    <location>
        <begin position="14"/>
        <end position="125"/>
    </location>
</feature>
<name>A0AAU8EQW9_9MICC</name>
<feature type="domain" description="MoaF C-terminal" evidence="2">
    <location>
        <begin position="153"/>
        <end position="262"/>
    </location>
</feature>
<evidence type="ECO:0000259" key="1">
    <source>
        <dbReference type="Pfam" id="PF10703"/>
    </source>
</evidence>
<dbReference type="InterPro" id="IPR012674">
    <property type="entry name" value="Calycin"/>
</dbReference>
<proteinExistence type="predicted"/>
<dbReference type="RefSeq" id="WP_353712069.1">
    <property type="nucleotide sequence ID" value="NZ_CP159279.1"/>
</dbReference>
<dbReference type="Pfam" id="PF10703">
    <property type="entry name" value="MoaF"/>
    <property type="match status" value="1"/>
</dbReference>
<dbReference type="AlphaFoldDB" id="A0AAU8EQW9"/>
<reference evidence="3" key="1">
    <citation type="submission" date="2024-06" db="EMBL/GenBank/DDBJ databases">
        <title>Biodegradation of dimethachlon by Arthrobacter sp. K5: mechanistic insights and ecological implications.</title>
        <authorList>
            <person name="Hu S."/>
            <person name="Lu P."/>
        </authorList>
    </citation>
    <scope>NUCLEOTIDE SEQUENCE</scope>
    <source>
        <strain evidence="3">K5</strain>
    </source>
</reference>
<protein>
    <submittedName>
        <fullName evidence="3">MoaF C-terminal domain-containing protein</fullName>
    </submittedName>
</protein>
<accession>A0AAU8EQW9</accession>
<evidence type="ECO:0000313" key="3">
    <source>
        <dbReference type="EMBL" id="XCH11816.1"/>
    </source>
</evidence>
<dbReference type="Gene3D" id="2.40.128.20">
    <property type="match status" value="1"/>
</dbReference>